<evidence type="ECO:0000313" key="1">
    <source>
        <dbReference type="EMBL" id="MEX6689499.1"/>
    </source>
</evidence>
<dbReference type="Proteomes" id="UP001560573">
    <property type="component" value="Unassembled WGS sequence"/>
</dbReference>
<dbReference type="RefSeq" id="WP_369330906.1">
    <property type="nucleotide sequence ID" value="NZ_JAULBC010000006.1"/>
</dbReference>
<gene>
    <name evidence="1" type="ORF">QTN47_18470</name>
</gene>
<organism evidence="1 2">
    <name type="scientific">Danxiaibacter flavus</name>
    <dbReference type="NCBI Taxonomy" id="3049108"/>
    <lineage>
        <taxon>Bacteria</taxon>
        <taxon>Pseudomonadati</taxon>
        <taxon>Bacteroidota</taxon>
        <taxon>Chitinophagia</taxon>
        <taxon>Chitinophagales</taxon>
        <taxon>Chitinophagaceae</taxon>
        <taxon>Danxiaibacter</taxon>
    </lineage>
</organism>
<keyword evidence="2" id="KW-1185">Reference proteome</keyword>
<sequence>MLQFLLAYKLKSIDTKSEHSSYLHKLSVTTYMYYLKLSGFIPEHNQKEFEQTYRLASTQIPDTCLGFQIMRDVIHEGKYHFITYWAIVKSLESFSQSELFFMMSGAFTTLGQLYENVKGEITQHVN</sequence>
<name>A0ABV3ZHY4_9BACT</name>
<proteinExistence type="predicted"/>
<protein>
    <submittedName>
        <fullName evidence="1">Uncharacterized protein</fullName>
    </submittedName>
</protein>
<reference evidence="1 2" key="1">
    <citation type="submission" date="2023-07" db="EMBL/GenBank/DDBJ databases">
        <authorList>
            <person name="Lian W.-H."/>
        </authorList>
    </citation>
    <scope>NUCLEOTIDE SEQUENCE [LARGE SCALE GENOMIC DNA]</scope>
    <source>
        <strain evidence="1 2">SYSU DXS3180</strain>
    </source>
</reference>
<evidence type="ECO:0000313" key="2">
    <source>
        <dbReference type="Proteomes" id="UP001560573"/>
    </source>
</evidence>
<dbReference type="EMBL" id="JAULBC010000006">
    <property type="protein sequence ID" value="MEX6689499.1"/>
    <property type="molecule type" value="Genomic_DNA"/>
</dbReference>
<comment type="caution">
    <text evidence="1">The sequence shown here is derived from an EMBL/GenBank/DDBJ whole genome shotgun (WGS) entry which is preliminary data.</text>
</comment>
<accession>A0ABV3ZHY4</accession>